<reference evidence="1" key="1">
    <citation type="submission" date="2021-08" db="EMBL/GenBank/DDBJ databases">
        <title>Chromosome-Level Trichoderma cornu-damae using Hi-C Data.</title>
        <authorList>
            <person name="Kim C.S."/>
        </authorList>
    </citation>
    <scope>NUCLEOTIDE SEQUENCE</scope>
    <source>
        <strain evidence="1">KA19-0412C</strain>
    </source>
</reference>
<dbReference type="EMBL" id="JAIWOZ010000007">
    <property type="protein sequence ID" value="KAH6603453.1"/>
    <property type="molecule type" value="Genomic_DNA"/>
</dbReference>
<protein>
    <submittedName>
        <fullName evidence="1">Uncharacterized protein</fullName>
    </submittedName>
</protein>
<sequence length="245" mass="26815">MFQTNYLVLVARVISRPDESDSIHLSQLGHLAVQLGNLRMHAIHAVEHLLLVGLVLPGKGVSQGVHLGSERVPNHRLRDAPNHLIQVVENRIGRLAIRPRRGGGLGISLGPSKDFDVLSRLFEPRLEDVILPLCCPYAQHALGRHRQHLDALVGQGLHDFPLDRAVPALALQPAEESLKGFHDVLADDVFVHFSHQSGLRHCLSPSSLSSGSRISMLSGQLCLGWALVLALVQRDGSESCRMDAF</sequence>
<evidence type="ECO:0000313" key="2">
    <source>
        <dbReference type="Proteomes" id="UP000827724"/>
    </source>
</evidence>
<keyword evidence="2" id="KW-1185">Reference proteome</keyword>
<dbReference type="AlphaFoldDB" id="A0A9P8QIA4"/>
<dbReference type="Proteomes" id="UP000827724">
    <property type="component" value="Unassembled WGS sequence"/>
</dbReference>
<proteinExistence type="predicted"/>
<gene>
    <name evidence="1" type="ORF">Trco_008228</name>
</gene>
<name>A0A9P8QIA4_9HYPO</name>
<organism evidence="1 2">
    <name type="scientific">Trichoderma cornu-damae</name>
    <dbReference type="NCBI Taxonomy" id="654480"/>
    <lineage>
        <taxon>Eukaryota</taxon>
        <taxon>Fungi</taxon>
        <taxon>Dikarya</taxon>
        <taxon>Ascomycota</taxon>
        <taxon>Pezizomycotina</taxon>
        <taxon>Sordariomycetes</taxon>
        <taxon>Hypocreomycetidae</taxon>
        <taxon>Hypocreales</taxon>
        <taxon>Hypocreaceae</taxon>
        <taxon>Trichoderma</taxon>
    </lineage>
</organism>
<accession>A0A9P8QIA4</accession>
<evidence type="ECO:0000313" key="1">
    <source>
        <dbReference type="EMBL" id="KAH6603453.1"/>
    </source>
</evidence>
<comment type="caution">
    <text evidence="1">The sequence shown here is derived from an EMBL/GenBank/DDBJ whole genome shotgun (WGS) entry which is preliminary data.</text>
</comment>